<dbReference type="AlphaFoldDB" id="A0A0P5SGH8"/>
<name>A0A0P5SGH8_9CRUS</name>
<evidence type="ECO:0000313" key="1">
    <source>
        <dbReference type="EMBL" id="JAL57861.1"/>
    </source>
</evidence>
<protein>
    <submittedName>
        <fullName evidence="1">Uncharacterized protein</fullName>
    </submittedName>
</protein>
<accession>A0A0P5SGH8</accession>
<reference evidence="1" key="1">
    <citation type="submission" date="2015-10" db="EMBL/GenBank/DDBJ databases">
        <title>EvidentialGene: Evidence-directed Construction of Complete mRNA Transcriptomes without Genomes.</title>
        <authorList>
            <person name="Gilbert D.G."/>
        </authorList>
    </citation>
    <scope>NUCLEOTIDE SEQUENCE</scope>
</reference>
<sequence>MADSFLDIVYYHRHLNGRVTICIDAVDSVCVLCKSLKVVVIVVLFRVQHSGSGCVLIRTCEPARKRIRIVKSLSLLFRFIWQLI</sequence>
<dbReference type="EMBL" id="GDIQ01093865">
    <property type="protein sequence ID" value="JAL57861.1"/>
    <property type="molecule type" value="Transcribed_RNA"/>
</dbReference>
<proteinExistence type="predicted"/>
<organism evidence="1">
    <name type="scientific">Daphnia magna</name>
    <dbReference type="NCBI Taxonomy" id="35525"/>
    <lineage>
        <taxon>Eukaryota</taxon>
        <taxon>Metazoa</taxon>
        <taxon>Ecdysozoa</taxon>
        <taxon>Arthropoda</taxon>
        <taxon>Crustacea</taxon>
        <taxon>Branchiopoda</taxon>
        <taxon>Diplostraca</taxon>
        <taxon>Cladocera</taxon>
        <taxon>Anomopoda</taxon>
        <taxon>Daphniidae</taxon>
        <taxon>Daphnia</taxon>
    </lineage>
</organism>